<comment type="pathway">
    <text evidence="5">Energy metabolism; sulfur metabolism.</text>
</comment>
<keyword evidence="7" id="KW-0500">Molybdenum</keyword>
<evidence type="ECO:0000256" key="10">
    <source>
        <dbReference type="ARBA" id="ARBA00023002"/>
    </source>
</evidence>
<dbReference type="FunFam" id="3.10.120.10:FF:000007">
    <property type="entry name" value="Sulfite oxidase, mitochondrial"/>
    <property type="match status" value="1"/>
</dbReference>
<dbReference type="InterPro" id="IPR014756">
    <property type="entry name" value="Ig_E-set"/>
</dbReference>
<evidence type="ECO:0000256" key="3">
    <source>
        <dbReference type="ARBA" id="ARBA00004569"/>
    </source>
</evidence>
<dbReference type="Proteomes" id="UP000256970">
    <property type="component" value="Unassembled WGS sequence"/>
</dbReference>
<evidence type="ECO:0000256" key="12">
    <source>
        <dbReference type="ARBA" id="ARBA00023128"/>
    </source>
</evidence>
<dbReference type="EMBL" id="FNXT01000689">
    <property type="protein sequence ID" value="SZX66155.1"/>
    <property type="molecule type" value="Genomic_DNA"/>
</dbReference>
<protein>
    <recommendedName>
        <fullName evidence="13">Sulfite oxidase</fullName>
        <ecNumber evidence="6">1.8.3.1</ecNumber>
    </recommendedName>
</protein>
<dbReference type="STRING" id="3088.A0A383VKU0"/>
<dbReference type="SUPFAM" id="SSF55856">
    <property type="entry name" value="Cytochrome b5-like heme/steroid binding domain"/>
    <property type="match status" value="1"/>
</dbReference>
<dbReference type="GO" id="GO:0020037">
    <property type="term" value="F:heme binding"/>
    <property type="evidence" value="ECO:0007669"/>
    <property type="project" value="TreeGrafter"/>
</dbReference>
<dbReference type="Pfam" id="PF00174">
    <property type="entry name" value="Oxidored_molyb"/>
    <property type="match status" value="1"/>
</dbReference>
<evidence type="ECO:0000256" key="1">
    <source>
        <dbReference type="ARBA" id="ARBA00001924"/>
    </source>
</evidence>
<dbReference type="EC" id="1.8.3.1" evidence="6"/>
<dbReference type="InterPro" id="IPR036400">
    <property type="entry name" value="Cyt_B5-like_heme/steroid_sf"/>
</dbReference>
<dbReference type="PRINTS" id="PR00407">
    <property type="entry name" value="EUMOPTERIN"/>
</dbReference>
<dbReference type="Pfam" id="PF00173">
    <property type="entry name" value="Cyt-b5"/>
    <property type="match status" value="1"/>
</dbReference>
<feature type="domain" description="Cytochrome b5 heme-binding" evidence="14">
    <location>
        <begin position="102"/>
        <end position="181"/>
    </location>
</feature>
<dbReference type="SMART" id="SM01117">
    <property type="entry name" value="Cyt-b5"/>
    <property type="match status" value="1"/>
</dbReference>
<dbReference type="InterPro" id="IPR000572">
    <property type="entry name" value="OxRdtase_Mopterin-bd_dom"/>
</dbReference>
<dbReference type="GO" id="GO:0005758">
    <property type="term" value="C:mitochondrial intermembrane space"/>
    <property type="evidence" value="ECO:0007669"/>
    <property type="project" value="UniProtKB-SubCell"/>
</dbReference>
<keyword evidence="8" id="KW-0349">Heme</keyword>
<evidence type="ECO:0000313" key="15">
    <source>
        <dbReference type="EMBL" id="SZX66155.1"/>
    </source>
</evidence>
<evidence type="ECO:0000256" key="13">
    <source>
        <dbReference type="ARBA" id="ARBA00070338"/>
    </source>
</evidence>
<dbReference type="PANTHER" id="PTHR19372">
    <property type="entry name" value="SULFITE REDUCTASE"/>
    <property type="match status" value="1"/>
</dbReference>
<comment type="cofactor">
    <cofactor evidence="2">
        <name>heme b</name>
        <dbReference type="ChEBI" id="CHEBI:60344"/>
    </cofactor>
</comment>
<evidence type="ECO:0000313" key="16">
    <source>
        <dbReference type="Proteomes" id="UP000256970"/>
    </source>
</evidence>
<evidence type="ECO:0000259" key="14">
    <source>
        <dbReference type="PROSITE" id="PS50255"/>
    </source>
</evidence>
<keyword evidence="12" id="KW-0496">Mitochondrion</keyword>
<dbReference type="SUPFAM" id="SSF81296">
    <property type="entry name" value="E set domains"/>
    <property type="match status" value="1"/>
</dbReference>
<dbReference type="GO" id="GO:0030151">
    <property type="term" value="F:molybdenum ion binding"/>
    <property type="evidence" value="ECO:0007669"/>
    <property type="project" value="InterPro"/>
</dbReference>
<evidence type="ECO:0000256" key="5">
    <source>
        <dbReference type="ARBA" id="ARBA00004971"/>
    </source>
</evidence>
<keyword evidence="16" id="KW-1185">Reference proteome</keyword>
<dbReference type="Pfam" id="PF03404">
    <property type="entry name" value="Mo-co_dimer"/>
    <property type="match status" value="1"/>
</dbReference>
<dbReference type="InterPro" id="IPR005066">
    <property type="entry name" value="MoCF_OxRdtse_dimer"/>
</dbReference>
<dbReference type="PANTHER" id="PTHR19372:SF7">
    <property type="entry name" value="SULFITE OXIDASE, MITOCHONDRIAL"/>
    <property type="match status" value="1"/>
</dbReference>
<accession>A0A383VKU0</accession>
<keyword evidence="10" id="KW-0560">Oxidoreductase</keyword>
<dbReference type="CDD" id="cd02111">
    <property type="entry name" value="eukary_SO_Moco"/>
    <property type="match status" value="1"/>
</dbReference>
<comment type="cofactor">
    <cofactor evidence="1">
        <name>Mo-molybdopterin</name>
        <dbReference type="ChEBI" id="CHEBI:71302"/>
    </cofactor>
</comment>
<sequence>MLSVTGRGWGCTSASCCSWARSLSNFNSSSTHANSSSHSQQSGGLRPSVWGLLGVAAAAGGVAFSSSAVADARTKELKAAAAASKPAAQAALQQQLKGSDGLPVFTAEEVAQHRTPKDRVWVTYKDGVYDVTDFVAQHPGGAAKIMLAAGGSVEPFWGLYQQHMKQEVRDILAQYRIGSLKGGAAAVAPTEDPYRNEPRRHPALIVRSDKPFNGETPAELLVASPVTPNDMFFVRHHLPVPVIDNDKFTVTVEGAGMRSLQLSVQQLQQNFKKAQVAATVQCTGNRRTEMKAAPAPGGSGAQIKGLDWEVGAISNAEWGGVLLRDVLLAAGLQPGDASVQHIHLIGLDTDMTGTPYAASIPIDKALSEAGDVLLAWEMNGQPIPADHGGPLRVVVPGTTGARSVKWIGRIVASADECQGHWQQKDYKAFSPGTDWDAIDWSAAPAIQEMPVVSAICEPAEGAELSTYDGEVTIKGYAWSGGGRDIIRVDVSADGGKTWSPAKLSKHPHSRPSRAWAWTLYEATLPLPEGFKGQLQLACKATDQSYNTQPEDVSSIWNIRGLVNNAWHKVNVSVVE</sequence>
<evidence type="ECO:0000256" key="2">
    <source>
        <dbReference type="ARBA" id="ARBA00001970"/>
    </source>
</evidence>
<dbReference type="Gene3D" id="3.90.420.10">
    <property type="entry name" value="Oxidoreductase, molybdopterin-binding domain"/>
    <property type="match status" value="1"/>
</dbReference>
<dbReference type="FunFam" id="2.60.40.650:FF:000002">
    <property type="entry name" value="sulfite oxidase"/>
    <property type="match status" value="1"/>
</dbReference>
<evidence type="ECO:0000256" key="11">
    <source>
        <dbReference type="ARBA" id="ARBA00023004"/>
    </source>
</evidence>
<dbReference type="Gene3D" id="3.10.120.10">
    <property type="entry name" value="Cytochrome b5-like heme/steroid binding domain"/>
    <property type="match status" value="1"/>
</dbReference>
<evidence type="ECO:0000256" key="7">
    <source>
        <dbReference type="ARBA" id="ARBA00022505"/>
    </source>
</evidence>
<keyword evidence="11" id="KW-0408">Iron</keyword>
<gene>
    <name evidence="15" type="ORF">BQ4739_LOCUS6594</name>
</gene>
<name>A0A383VKU0_TETOB</name>
<dbReference type="InterPro" id="IPR008335">
    <property type="entry name" value="Mopterin_OxRdtase_euk"/>
</dbReference>
<dbReference type="SUPFAM" id="SSF56524">
    <property type="entry name" value="Oxidoreductase molybdopterin-binding domain"/>
    <property type="match status" value="1"/>
</dbReference>
<dbReference type="Gene3D" id="2.60.40.650">
    <property type="match status" value="1"/>
</dbReference>
<dbReference type="InterPro" id="IPR036374">
    <property type="entry name" value="OxRdtase_Mopterin-bd_sf"/>
</dbReference>
<evidence type="ECO:0000256" key="4">
    <source>
        <dbReference type="ARBA" id="ARBA00004678"/>
    </source>
</evidence>
<evidence type="ECO:0000256" key="9">
    <source>
        <dbReference type="ARBA" id="ARBA00022723"/>
    </source>
</evidence>
<dbReference type="AlphaFoldDB" id="A0A383VKU0"/>
<dbReference type="GO" id="GO:0008482">
    <property type="term" value="F:sulfite oxidase activity"/>
    <property type="evidence" value="ECO:0007669"/>
    <property type="project" value="UniProtKB-EC"/>
</dbReference>
<evidence type="ECO:0000256" key="6">
    <source>
        <dbReference type="ARBA" id="ARBA00012505"/>
    </source>
</evidence>
<dbReference type="PRINTS" id="PR00363">
    <property type="entry name" value="CYTOCHROMEB5"/>
</dbReference>
<dbReference type="InterPro" id="IPR001199">
    <property type="entry name" value="Cyt_B5-like_heme/steroid-bd"/>
</dbReference>
<dbReference type="FunFam" id="3.90.420.10:FF:000002">
    <property type="entry name" value="sulfite oxidase, mitochondrial"/>
    <property type="match status" value="1"/>
</dbReference>
<proteinExistence type="predicted"/>
<keyword evidence="9" id="KW-0479">Metal-binding</keyword>
<dbReference type="GO" id="GO:0043546">
    <property type="term" value="F:molybdopterin cofactor binding"/>
    <property type="evidence" value="ECO:0007669"/>
    <property type="project" value="TreeGrafter"/>
</dbReference>
<organism evidence="15 16">
    <name type="scientific">Tetradesmus obliquus</name>
    <name type="common">Green alga</name>
    <name type="synonym">Acutodesmus obliquus</name>
    <dbReference type="NCBI Taxonomy" id="3088"/>
    <lineage>
        <taxon>Eukaryota</taxon>
        <taxon>Viridiplantae</taxon>
        <taxon>Chlorophyta</taxon>
        <taxon>core chlorophytes</taxon>
        <taxon>Chlorophyceae</taxon>
        <taxon>CS clade</taxon>
        <taxon>Sphaeropleales</taxon>
        <taxon>Scenedesmaceae</taxon>
        <taxon>Tetradesmus</taxon>
    </lineage>
</organism>
<reference evidence="15 16" key="1">
    <citation type="submission" date="2016-10" db="EMBL/GenBank/DDBJ databases">
        <authorList>
            <person name="Cai Z."/>
        </authorList>
    </citation>
    <scope>NUCLEOTIDE SEQUENCE [LARGE SCALE GENOMIC DNA]</scope>
</reference>
<evidence type="ECO:0000256" key="8">
    <source>
        <dbReference type="ARBA" id="ARBA00022617"/>
    </source>
</evidence>
<comment type="pathway">
    <text evidence="4">Sulfur metabolism.</text>
</comment>
<dbReference type="GO" id="GO:0006790">
    <property type="term" value="P:sulfur compound metabolic process"/>
    <property type="evidence" value="ECO:0007669"/>
    <property type="project" value="TreeGrafter"/>
</dbReference>
<comment type="subcellular location">
    <subcellularLocation>
        <location evidence="3">Mitochondrion intermembrane space</location>
    </subcellularLocation>
</comment>
<dbReference type="PROSITE" id="PS50255">
    <property type="entry name" value="CYTOCHROME_B5_2"/>
    <property type="match status" value="1"/>
</dbReference>